<sequence>MILTERQKLILQRLLLSKKSITAKKLSEEFDVSLRTIRYDLEDIEYWINQNGAIIEKIPRVGIVISQKEKALEALSKMNLGDNIILSTDDRKIILISKLVYSGGIITSEQLADLIFVSRSTVLSTIKDINEELLDHSISIEGKPHHGFKLSGEEGAIRLYIREVLIPLIIKVYGKKIFQTSFNIFDTSECERIDQVIEHIKDEFNIRIDTSEELKLKLMILSFVKRIRLFKSIEKYKEDVTRYKTTKIYKQATKIYMKIQSLFNIPYVEEEIAYFSHLLLSENIFLITIEKTGIDEEKLNVVSQRIVEFVYEHLNIKENELETLNSEIINHLRLTIKRYDLNIISKNPILEQIKAKYGEVFEIARKTAQIFKDEYLFELSEDEIGFITMYFVKSLEKSKIYVKKNIVVVCNTSRGTSKLLATRIKNNIPEINIKDIVSIINIEKDKELLEDVDLIISTIKTDKLDKPTITVSPIITMYELSKIRDFLYLENEYIEDVYKEEKYIDEALTKIMLKYIPKKHVNEFYKEIKNLGGFISNKRLDIKEDNVYEFSEFMGLILVEFGELFQKIFPHGLDEEEFKRVYGILIHLMMAIPRWQRGEFTEEKQLKHYEKQYKTLFRTIEETFKNIQEKYNLKISKTEVVSILRYLN</sequence>
<dbReference type="InterPro" id="IPR050661">
    <property type="entry name" value="BglG_antiterminators"/>
</dbReference>
<evidence type="ECO:0000256" key="1">
    <source>
        <dbReference type="ARBA" id="ARBA00022679"/>
    </source>
</evidence>
<dbReference type="Pfam" id="PF08279">
    <property type="entry name" value="HTH_11"/>
    <property type="match status" value="1"/>
</dbReference>
<feature type="domain" description="PRD" evidence="7">
    <location>
        <begin position="184"/>
        <end position="289"/>
    </location>
</feature>
<evidence type="ECO:0000256" key="3">
    <source>
        <dbReference type="ARBA" id="ARBA00023015"/>
    </source>
</evidence>
<dbReference type="CDD" id="cd05568">
    <property type="entry name" value="PTS_IIB_bgl_like"/>
    <property type="match status" value="1"/>
</dbReference>
<keyword evidence="9" id="KW-1185">Reference proteome</keyword>
<feature type="domain" description="PTS EIIB type-2" evidence="6">
    <location>
        <begin position="404"/>
        <end position="495"/>
    </location>
</feature>
<dbReference type="InterPro" id="IPR013011">
    <property type="entry name" value="PTS_EIIB_2"/>
</dbReference>
<reference evidence="8 9" key="1">
    <citation type="submission" date="2021-07" db="EMBL/GenBank/DDBJ databases">
        <title>Clostridium weizhouense sp. nov., an anaerobic bacterium isolated from activated sludge of Petroleum wastewater.</title>
        <authorList>
            <person name="Li Q."/>
        </authorList>
    </citation>
    <scope>NUCLEOTIDE SEQUENCE [LARGE SCALE GENOMIC DNA]</scope>
    <source>
        <strain evidence="8 9">YB-6</strain>
    </source>
</reference>
<dbReference type="InterPro" id="IPR007737">
    <property type="entry name" value="Mga_HTH"/>
</dbReference>
<dbReference type="Pfam" id="PF05043">
    <property type="entry name" value="Mga"/>
    <property type="match status" value="1"/>
</dbReference>
<evidence type="ECO:0000313" key="8">
    <source>
        <dbReference type="EMBL" id="MBW6410113.1"/>
    </source>
</evidence>
<keyword evidence="2" id="KW-0677">Repeat</keyword>
<dbReference type="Pfam" id="PF00874">
    <property type="entry name" value="PRD"/>
    <property type="match status" value="3"/>
</dbReference>
<dbReference type="InterPro" id="IPR036634">
    <property type="entry name" value="PRD_sf"/>
</dbReference>
<dbReference type="InterPro" id="IPR036095">
    <property type="entry name" value="PTS_EIIB-like_sf"/>
</dbReference>
<evidence type="ECO:0000313" key="9">
    <source>
        <dbReference type="Proteomes" id="UP001519921"/>
    </source>
</evidence>
<protein>
    <submittedName>
        <fullName evidence="8">PRD domain-containing protein</fullName>
    </submittedName>
</protein>
<dbReference type="EMBL" id="JAHXPT010000005">
    <property type="protein sequence ID" value="MBW6410113.1"/>
    <property type="molecule type" value="Genomic_DNA"/>
</dbReference>
<feature type="domain" description="PRD" evidence="7">
    <location>
        <begin position="294"/>
        <end position="401"/>
    </location>
</feature>
<dbReference type="Gene3D" id="1.10.10.10">
    <property type="entry name" value="Winged helix-like DNA-binding domain superfamily/Winged helix DNA-binding domain"/>
    <property type="match status" value="2"/>
</dbReference>
<dbReference type="SUPFAM" id="SSF63520">
    <property type="entry name" value="PTS-regulatory domain, PRD"/>
    <property type="match status" value="3"/>
</dbReference>
<gene>
    <name evidence="8" type="ORF">KYD98_08405</name>
</gene>
<dbReference type="Gene3D" id="1.10.1790.10">
    <property type="entry name" value="PRD domain"/>
    <property type="match status" value="3"/>
</dbReference>
<dbReference type="PROSITE" id="PS51372">
    <property type="entry name" value="PRD_2"/>
    <property type="match status" value="3"/>
</dbReference>
<dbReference type="Proteomes" id="UP001519921">
    <property type="component" value="Unassembled WGS sequence"/>
</dbReference>
<keyword evidence="4" id="KW-0010">Activator</keyword>
<accession>A0ABS7APU7</accession>
<evidence type="ECO:0000256" key="5">
    <source>
        <dbReference type="ARBA" id="ARBA00023163"/>
    </source>
</evidence>
<dbReference type="InterPro" id="IPR036390">
    <property type="entry name" value="WH_DNA-bd_sf"/>
</dbReference>
<dbReference type="InterPro" id="IPR036388">
    <property type="entry name" value="WH-like_DNA-bd_sf"/>
</dbReference>
<evidence type="ECO:0000259" key="7">
    <source>
        <dbReference type="PROSITE" id="PS51372"/>
    </source>
</evidence>
<proteinExistence type="predicted"/>
<keyword evidence="1" id="KW-0808">Transferase</keyword>
<organism evidence="8 9">
    <name type="scientific">Clostridium weizhouense</name>
    <dbReference type="NCBI Taxonomy" id="2859781"/>
    <lineage>
        <taxon>Bacteria</taxon>
        <taxon>Bacillati</taxon>
        <taxon>Bacillota</taxon>
        <taxon>Clostridia</taxon>
        <taxon>Eubacteriales</taxon>
        <taxon>Clostridiaceae</taxon>
        <taxon>Clostridium</taxon>
    </lineage>
</organism>
<dbReference type="Gene3D" id="3.40.50.2300">
    <property type="match status" value="1"/>
</dbReference>
<feature type="domain" description="PRD" evidence="7">
    <location>
        <begin position="545"/>
        <end position="648"/>
    </location>
</feature>
<evidence type="ECO:0000256" key="2">
    <source>
        <dbReference type="ARBA" id="ARBA00022737"/>
    </source>
</evidence>
<dbReference type="PANTHER" id="PTHR30185:SF18">
    <property type="entry name" value="TRANSCRIPTIONAL REGULATOR MTLR"/>
    <property type="match status" value="1"/>
</dbReference>
<evidence type="ECO:0000259" key="6">
    <source>
        <dbReference type="PROSITE" id="PS51099"/>
    </source>
</evidence>
<keyword evidence="5" id="KW-0804">Transcription</keyword>
<dbReference type="SUPFAM" id="SSF46785">
    <property type="entry name" value="Winged helix' DNA-binding domain"/>
    <property type="match status" value="1"/>
</dbReference>
<dbReference type="InterPro" id="IPR011608">
    <property type="entry name" value="PRD"/>
</dbReference>
<dbReference type="InterPro" id="IPR013196">
    <property type="entry name" value="HTH_11"/>
</dbReference>
<dbReference type="PANTHER" id="PTHR30185">
    <property type="entry name" value="CRYPTIC BETA-GLUCOSIDE BGL OPERON ANTITERMINATOR"/>
    <property type="match status" value="1"/>
</dbReference>
<dbReference type="SUPFAM" id="SSF52794">
    <property type="entry name" value="PTS system IIB component-like"/>
    <property type="match status" value="1"/>
</dbReference>
<dbReference type="PROSITE" id="PS51099">
    <property type="entry name" value="PTS_EIIB_TYPE_2"/>
    <property type="match status" value="1"/>
</dbReference>
<comment type="caution">
    <text evidence="8">The sequence shown here is derived from an EMBL/GenBank/DDBJ whole genome shotgun (WGS) entry which is preliminary data.</text>
</comment>
<name>A0ABS7APU7_9CLOT</name>
<evidence type="ECO:0000256" key="4">
    <source>
        <dbReference type="ARBA" id="ARBA00023159"/>
    </source>
</evidence>
<keyword evidence="3" id="KW-0805">Transcription regulation</keyword>
<dbReference type="RefSeq" id="WP_219779180.1">
    <property type="nucleotide sequence ID" value="NZ_JAHXPT010000005.1"/>
</dbReference>